<reference evidence="1" key="1">
    <citation type="submission" date="2015-11" db="EMBL/GenBank/DDBJ databases">
        <title>De novo transcriptome assembly of four potential Pierce s Disease insect vectors from Arizona vineyards.</title>
        <authorList>
            <person name="Tassone E.E."/>
        </authorList>
    </citation>
    <scope>NUCLEOTIDE SEQUENCE</scope>
</reference>
<accession>A0A1B6KKM6</accession>
<sequence>MNLEQVSRLVVSFDQPHMDLFVDFQGFKDPSNTFIVKEFAIATSDGMLLQHWLVRSPYPISTLDSKTIRQCNWTTKYHHGVHWTDGDITIQSLHRQLQPLLLNAVIYVKGLEKANYLKETFRPSQVYELSNYPSLKDLETSNVYCIFHRKNTNKMCALNNVLKLVQYHNQ</sequence>
<protein>
    <submittedName>
        <fullName evidence="1">Uncharacterized protein</fullName>
    </submittedName>
</protein>
<proteinExistence type="predicted"/>
<name>A0A1B6KKM6_9HEMI</name>
<dbReference type="EMBL" id="GEBQ01027991">
    <property type="protein sequence ID" value="JAT11986.1"/>
    <property type="molecule type" value="Transcribed_RNA"/>
</dbReference>
<organism evidence="1">
    <name type="scientific">Graphocephala atropunctata</name>
    <dbReference type="NCBI Taxonomy" id="36148"/>
    <lineage>
        <taxon>Eukaryota</taxon>
        <taxon>Metazoa</taxon>
        <taxon>Ecdysozoa</taxon>
        <taxon>Arthropoda</taxon>
        <taxon>Hexapoda</taxon>
        <taxon>Insecta</taxon>
        <taxon>Pterygota</taxon>
        <taxon>Neoptera</taxon>
        <taxon>Paraneoptera</taxon>
        <taxon>Hemiptera</taxon>
        <taxon>Auchenorrhyncha</taxon>
        <taxon>Membracoidea</taxon>
        <taxon>Cicadellidae</taxon>
        <taxon>Cicadellinae</taxon>
        <taxon>Cicadellini</taxon>
        <taxon>Graphocephala</taxon>
    </lineage>
</organism>
<gene>
    <name evidence="1" type="ORF">g.7604</name>
</gene>
<evidence type="ECO:0000313" key="1">
    <source>
        <dbReference type="EMBL" id="JAT11986.1"/>
    </source>
</evidence>
<dbReference type="AlphaFoldDB" id="A0A1B6KKM6"/>